<evidence type="ECO:0000313" key="3">
    <source>
        <dbReference type="EMBL" id="RBP33567.1"/>
    </source>
</evidence>
<dbReference type="EMBL" id="QNRQ01000030">
    <property type="protein sequence ID" value="RBP33567.1"/>
    <property type="molecule type" value="Genomic_DNA"/>
</dbReference>
<dbReference type="AlphaFoldDB" id="A0A366GXW6"/>
<dbReference type="Pfam" id="PF11666">
    <property type="entry name" value="DUF2933"/>
    <property type="match status" value="1"/>
</dbReference>
<dbReference type="InterPro" id="IPR021682">
    <property type="entry name" value="DUF2933"/>
</dbReference>
<gene>
    <name evidence="3" type="ORF">DFR37_1304</name>
</gene>
<comment type="caution">
    <text evidence="3">The sequence shown here is derived from an EMBL/GenBank/DDBJ whole genome shotgun (WGS) entry which is preliminary data.</text>
</comment>
<organism evidence="3 4">
    <name type="scientific">Eoetvoesiella caeni</name>
    <dbReference type="NCBI Taxonomy" id="645616"/>
    <lineage>
        <taxon>Bacteria</taxon>
        <taxon>Pseudomonadati</taxon>
        <taxon>Pseudomonadota</taxon>
        <taxon>Betaproteobacteria</taxon>
        <taxon>Burkholderiales</taxon>
        <taxon>Alcaligenaceae</taxon>
        <taxon>Eoetvoesiella</taxon>
    </lineage>
</organism>
<accession>A0A366GXW6</accession>
<keyword evidence="2" id="KW-1133">Transmembrane helix</keyword>
<reference evidence="3 4" key="1">
    <citation type="submission" date="2018-06" db="EMBL/GenBank/DDBJ databases">
        <title>Genomic Encyclopedia of Type Strains, Phase IV (KMG-IV): sequencing the most valuable type-strain genomes for metagenomic binning, comparative biology and taxonomic classification.</title>
        <authorList>
            <person name="Goeker M."/>
        </authorList>
    </citation>
    <scope>NUCLEOTIDE SEQUENCE [LARGE SCALE GENOMIC DNA]</scope>
    <source>
        <strain evidence="3 4">DSM 25520</strain>
    </source>
</reference>
<name>A0A366GXW6_9BURK</name>
<dbReference type="Proteomes" id="UP000253628">
    <property type="component" value="Unassembled WGS sequence"/>
</dbReference>
<evidence type="ECO:0000256" key="1">
    <source>
        <dbReference type="SAM" id="MobiDB-lite"/>
    </source>
</evidence>
<protein>
    <submittedName>
        <fullName evidence="3">DUF2933 family protein</fullName>
    </submittedName>
</protein>
<feature type="transmembrane region" description="Helical" evidence="2">
    <location>
        <begin position="7"/>
        <end position="26"/>
    </location>
</feature>
<sequence>MKCDMKTMVKFGLGLGTVVALTYATLPVAREWIAASTPFLFLLICPLMMAFMMKGMPSYDREHKAARDQADKTPHQPLIGQTQHKE</sequence>
<feature type="compositionally biased region" description="Basic and acidic residues" evidence="1">
    <location>
        <begin position="62"/>
        <end position="74"/>
    </location>
</feature>
<proteinExistence type="predicted"/>
<keyword evidence="2" id="KW-0812">Transmembrane</keyword>
<keyword evidence="2" id="KW-0472">Membrane</keyword>
<keyword evidence="4" id="KW-1185">Reference proteome</keyword>
<evidence type="ECO:0000313" key="4">
    <source>
        <dbReference type="Proteomes" id="UP000253628"/>
    </source>
</evidence>
<feature type="region of interest" description="Disordered" evidence="1">
    <location>
        <begin position="62"/>
        <end position="86"/>
    </location>
</feature>
<feature type="transmembrane region" description="Helical" evidence="2">
    <location>
        <begin position="32"/>
        <end position="51"/>
    </location>
</feature>
<evidence type="ECO:0000256" key="2">
    <source>
        <dbReference type="SAM" id="Phobius"/>
    </source>
</evidence>